<comment type="similarity">
    <text evidence="2">Belongs to the CDP-glycerol glycerophosphotransferase family.</text>
</comment>
<dbReference type="PANTHER" id="PTHR37316:SF3">
    <property type="entry name" value="TEICHOIC ACID GLYCEROL-PHOSPHATE TRANSFERASE"/>
    <property type="match status" value="1"/>
</dbReference>
<evidence type="ECO:0000256" key="2">
    <source>
        <dbReference type="ARBA" id="ARBA00010488"/>
    </source>
</evidence>
<protein>
    <submittedName>
        <fullName evidence="7">CDP-glycerol glycerophosphotransferase</fullName>
        <ecNumber evidence="7">2.7.8.12</ecNumber>
    </submittedName>
</protein>
<dbReference type="Proteomes" id="UP000517523">
    <property type="component" value="Unassembled WGS sequence"/>
</dbReference>
<gene>
    <name evidence="7" type="ORF">FHS19_005660</name>
</gene>
<evidence type="ECO:0000256" key="5">
    <source>
        <dbReference type="ARBA" id="ARBA00022944"/>
    </source>
</evidence>
<dbReference type="InterPro" id="IPR051612">
    <property type="entry name" value="Teichoic_Acid_Biosynth"/>
</dbReference>
<evidence type="ECO:0000256" key="4">
    <source>
        <dbReference type="ARBA" id="ARBA00022679"/>
    </source>
</evidence>
<dbReference type="SUPFAM" id="SSF53756">
    <property type="entry name" value="UDP-Glycosyltransferase/glycogen phosphorylase"/>
    <property type="match status" value="1"/>
</dbReference>
<accession>A0A839TWR5</accession>
<proteinExistence type="inferred from homology"/>
<dbReference type="InterPro" id="IPR043148">
    <property type="entry name" value="TagF_C"/>
</dbReference>
<dbReference type="AlphaFoldDB" id="A0A839TWR5"/>
<evidence type="ECO:0000313" key="7">
    <source>
        <dbReference type="EMBL" id="MBB3130941.1"/>
    </source>
</evidence>
<sequence>MSKLIFKRIYALIYRILMFCFPINKKVILFESSVGRNYTGNPKYIYEEMVRQGLDQHYRCVWVFEDPSINIPGKCTLIKRNGLQQLFYAAIAFIWIFDSRQSNIFKKRSGSIFIQTWHGTPLKKLAMDMTVLNMGGHTDLEQYKRDFLGCVNSWDYLISQNKYSTEVFRHAFDFKKEIWEIGYPRNDSLFMNHNSKQILEIKKKLNIATEKKVVLYAPTWRDDEYKTSGRWILNLPGNLHKLIKQLNNEYTFLIKGHYLVEMDMASSESVRFFSYEQDIQELLLISDVLITDYSSVMFDFSLLGKPMIFYLYDFERYKNELRGFYFNIVDEAPGPVVFYEEELINILRNMNTYQHSYHEKYLQFVRKFNHADDGHASQRVVEKIKSISMR</sequence>
<evidence type="ECO:0000313" key="8">
    <source>
        <dbReference type="Proteomes" id="UP000517523"/>
    </source>
</evidence>
<organism evidence="7 8">
    <name type="scientific">Paenibacillus rhizosphaerae</name>
    <dbReference type="NCBI Taxonomy" id="297318"/>
    <lineage>
        <taxon>Bacteria</taxon>
        <taxon>Bacillati</taxon>
        <taxon>Bacillota</taxon>
        <taxon>Bacilli</taxon>
        <taxon>Bacillales</taxon>
        <taxon>Paenibacillaceae</taxon>
        <taxon>Paenibacillus</taxon>
    </lineage>
</organism>
<name>A0A839TWR5_9BACL</name>
<dbReference type="GO" id="GO:0019350">
    <property type="term" value="P:teichoic acid biosynthetic process"/>
    <property type="evidence" value="ECO:0007669"/>
    <property type="project" value="UniProtKB-KW"/>
</dbReference>
<dbReference type="InterPro" id="IPR007554">
    <property type="entry name" value="Glycerophosphate_synth"/>
</dbReference>
<dbReference type="InterPro" id="IPR043149">
    <property type="entry name" value="TagF_N"/>
</dbReference>
<dbReference type="RefSeq" id="WP_183585194.1">
    <property type="nucleotide sequence ID" value="NZ_JACHXJ010000005.1"/>
</dbReference>
<dbReference type="EMBL" id="JACHXJ010000005">
    <property type="protein sequence ID" value="MBB3130941.1"/>
    <property type="molecule type" value="Genomic_DNA"/>
</dbReference>
<comment type="caution">
    <text evidence="7">The sequence shown here is derived from an EMBL/GenBank/DDBJ whole genome shotgun (WGS) entry which is preliminary data.</text>
</comment>
<dbReference type="PANTHER" id="PTHR37316">
    <property type="entry name" value="TEICHOIC ACID GLYCEROL-PHOSPHATE PRIMASE"/>
    <property type="match status" value="1"/>
</dbReference>
<keyword evidence="6" id="KW-0472">Membrane</keyword>
<dbReference type="GO" id="GO:0047355">
    <property type="term" value="F:CDP-glycerol glycerophosphotransferase activity"/>
    <property type="evidence" value="ECO:0007669"/>
    <property type="project" value="UniProtKB-EC"/>
</dbReference>
<dbReference type="Gene3D" id="3.40.50.12580">
    <property type="match status" value="1"/>
</dbReference>
<keyword evidence="5" id="KW-0777">Teichoic acid biosynthesis</keyword>
<dbReference type="GO" id="GO:0005886">
    <property type="term" value="C:plasma membrane"/>
    <property type="evidence" value="ECO:0007669"/>
    <property type="project" value="UniProtKB-SubCell"/>
</dbReference>
<dbReference type="Pfam" id="PF04464">
    <property type="entry name" value="Glyphos_transf"/>
    <property type="match status" value="1"/>
</dbReference>
<keyword evidence="3" id="KW-1003">Cell membrane</keyword>
<evidence type="ECO:0000256" key="3">
    <source>
        <dbReference type="ARBA" id="ARBA00022475"/>
    </source>
</evidence>
<evidence type="ECO:0000256" key="6">
    <source>
        <dbReference type="ARBA" id="ARBA00023136"/>
    </source>
</evidence>
<dbReference type="Gene3D" id="3.40.50.11820">
    <property type="match status" value="1"/>
</dbReference>
<evidence type="ECO:0000256" key="1">
    <source>
        <dbReference type="ARBA" id="ARBA00004202"/>
    </source>
</evidence>
<dbReference type="EC" id="2.7.8.12" evidence="7"/>
<comment type="subcellular location">
    <subcellularLocation>
        <location evidence="1">Cell membrane</location>
        <topology evidence="1">Peripheral membrane protein</topology>
    </subcellularLocation>
</comment>
<reference evidence="7 8" key="1">
    <citation type="submission" date="2020-08" db="EMBL/GenBank/DDBJ databases">
        <title>Genomic Encyclopedia of Type Strains, Phase III (KMG-III): the genomes of soil and plant-associated and newly described type strains.</title>
        <authorList>
            <person name="Whitman W."/>
        </authorList>
    </citation>
    <scope>NUCLEOTIDE SEQUENCE [LARGE SCALE GENOMIC DNA]</scope>
    <source>
        <strain evidence="7 8">CECT 5831</strain>
    </source>
</reference>
<keyword evidence="4 7" id="KW-0808">Transferase</keyword>